<feature type="transmembrane region" description="Helical" evidence="9">
    <location>
        <begin position="12"/>
        <end position="30"/>
    </location>
</feature>
<reference evidence="10 11" key="1">
    <citation type="submission" date="2016-07" db="EMBL/GenBank/DDBJ databases">
        <title>Draft Genome Sequence of Methylophaga muralis Bur 1.</title>
        <authorList>
            <person name="Vasilenko O.V."/>
            <person name="Doronina N.V."/>
            <person name="Shmareva M.N."/>
            <person name="Tarlachkov S.V."/>
            <person name="Mustakhimov I."/>
            <person name="Trotsenko Y.A."/>
        </authorList>
    </citation>
    <scope>NUCLEOTIDE SEQUENCE [LARGE SCALE GENOMIC DNA]</scope>
    <source>
        <strain evidence="10 11">Bur 1</strain>
    </source>
</reference>
<keyword evidence="7 9" id="KW-1133">Transmembrane helix</keyword>
<dbReference type="GO" id="GO:0005886">
    <property type="term" value="C:plasma membrane"/>
    <property type="evidence" value="ECO:0007669"/>
    <property type="project" value="UniProtKB-SubCell"/>
</dbReference>
<feature type="transmembrane region" description="Helical" evidence="9">
    <location>
        <begin position="96"/>
        <end position="115"/>
    </location>
</feature>
<keyword evidence="11" id="KW-1185">Reference proteome</keyword>
<comment type="function">
    <text evidence="9">Part of a membrane-bound complex that couples electron transfer with translocation of ions across the membrane.</text>
</comment>
<dbReference type="NCBIfam" id="NF009070">
    <property type="entry name" value="PRK12405.1"/>
    <property type="match status" value="1"/>
</dbReference>
<evidence type="ECO:0000313" key="11">
    <source>
        <dbReference type="Proteomes" id="UP000094379"/>
    </source>
</evidence>
<keyword evidence="9" id="KW-1003">Cell membrane</keyword>
<keyword evidence="4 9" id="KW-0812">Transmembrane</keyword>
<dbReference type="PATRIC" id="fig|291169.3.peg.1434"/>
<gene>
    <name evidence="9 10" type="primary">rnfE</name>
    <name evidence="10" type="ORF">A9E74_01428</name>
</gene>
<dbReference type="GO" id="GO:0012505">
    <property type="term" value="C:endomembrane system"/>
    <property type="evidence" value="ECO:0007669"/>
    <property type="project" value="UniProtKB-SubCell"/>
</dbReference>
<keyword evidence="6 9" id="KW-0249">Electron transport</keyword>
<keyword evidence="8 9" id="KW-0472">Membrane</keyword>
<comment type="caution">
    <text evidence="10">The sequence shown here is derived from an EMBL/GenBank/DDBJ whole genome shotgun (WGS) entry which is preliminary data.</text>
</comment>
<name>A0A1E3GS39_9GAMM</name>
<dbReference type="InterPro" id="IPR003667">
    <property type="entry name" value="NqrDE/RnfAE"/>
</dbReference>
<dbReference type="NCBIfam" id="TIGR01948">
    <property type="entry name" value="rnfE"/>
    <property type="match status" value="1"/>
</dbReference>
<keyword evidence="3 9" id="KW-0997">Cell inner membrane</keyword>
<dbReference type="GO" id="GO:0022900">
    <property type="term" value="P:electron transport chain"/>
    <property type="evidence" value="ECO:0007669"/>
    <property type="project" value="UniProtKB-UniRule"/>
</dbReference>
<organism evidence="10 11">
    <name type="scientific">Methylophaga muralis</name>
    <dbReference type="NCBI Taxonomy" id="291169"/>
    <lineage>
        <taxon>Bacteria</taxon>
        <taxon>Pseudomonadati</taxon>
        <taxon>Pseudomonadota</taxon>
        <taxon>Gammaproteobacteria</taxon>
        <taxon>Thiotrichales</taxon>
        <taxon>Piscirickettsiaceae</taxon>
        <taxon>Methylophaga</taxon>
    </lineage>
</organism>
<feature type="transmembrane region" description="Helical" evidence="9">
    <location>
        <begin position="71"/>
        <end position="90"/>
    </location>
</feature>
<dbReference type="PANTHER" id="PTHR30586">
    <property type="entry name" value="ELECTRON TRANSPORT COMPLEX PROTEIN RNFE"/>
    <property type="match status" value="1"/>
</dbReference>
<evidence type="ECO:0000256" key="6">
    <source>
        <dbReference type="ARBA" id="ARBA00022982"/>
    </source>
</evidence>
<evidence type="ECO:0000256" key="1">
    <source>
        <dbReference type="ARBA" id="ARBA00004127"/>
    </source>
</evidence>
<comment type="subunit">
    <text evidence="9">The complex is composed of six subunits: RnfA, RnfB, RnfC, RnfD, RnfE and RnfG.</text>
</comment>
<dbReference type="InterPro" id="IPR010968">
    <property type="entry name" value="RnfE"/>
</dbReference>
<dbReference type="HAMAP" id="MF_00478">
    <property type="entry name" value="RsxE_RnfE"/>
    <property type="match status" value="1"/>
</dbReference>
<evidence type="ECO:0000256" key="4">
    <source>
        <dbReference type="ARBA" id="ARBA00022692"/>
    </source>
</evidence>
<proteinExistence type="inferred from homology"/>
<evidence type="ECO:0000256" key="5">
    <source>
        <dbReference type="ARBA" id="ARBA00022967"/>
    </source>
</evidence>
<dbReference type="AlphaFoldDB" id="A0A1E3GS39"/>
<sequence length="229" mass="24486">MTIYQQIIKEGLWKNNPALVQLLGLCPLLAVTNTMINGLGLGLATILTLVASNGIISMLRHQIPDEARLPVFVLIIASIVTAIELSMNAWFHELYLILGIFIPLIVTNCSIIARAEAFAARNPVAPSLLDGLMMGIGFTAVLVLLGGMRELLGQGTLFSQAHLMFGEAARGLEITVIDDYRGFLIAILPPGAFIGLGLIVALKNVIDARVSRRAVKVEATTLATQTTTG</sequence>
<dbReference type="Proteomes" id="UP000094379">
    <property type="component" value="Unassembled WGS sequence"/>
</dbReference>
<dbReference type="STRING" id="291169.A9E74_01428"/>
<protein>
    <recommendedName>
        <fullName evidence="9">Ion-translocating oxidoreductase complex subunit E</fullName>
        <ecNumber evidence="9">7.-.-.-</ecNumber>
    </recommendedName>
    <alternativeName>
        <fullName evidence="9">Rnf electron transport complex subunit E</fullName>
    </alternativeName>
</protein>
<dbReference type="PIRSF" id="PIRSF006102">
    <property type="entry name" value="NQR_DE"/>
    <property type="match status" value="1"/>
</dbReference>
<feature type="transmembrane region" description="Helical" evidence="9">
    <location>
        <begin position="127"/>
        <end position="148"/>
    </location>
</feature>
<evidence type="ECO:0000256" key="9">
    <source>
        <dbReference type="HAMAP-Rule" id="MF_00478"/>
    </source>
</evidence>
<dbReference type="EMBL" id="MCRI01000012">
    <property type="protein sequence ID" value="ODN66878.1"/>
    <property type="molecule type" value="Genomic_DNA"/>
</dbReference>
<keyword evidence="5 9" id="KW-1278">Translocase</keyword>
<dbReference type="Pfam" id="PF02508">
    <property type="entry name" value="Rnf-Nqr"/>
    <property type="match status" value="1"/>
</dbReference>
<evidence type="ECO:0000256" key="2">
    <source>
        <dbReference type="ARBA" id="ARBA00022448"/>
    </source>
</evidence>
<accession>A0A1E3GS39</accession>
<dbReference type="EC" id="7.-.-.-" evidence="9"/>
<evidence type="ECO:0000256" key="7">
    <source>
        <dbReference type="ARBA" id="ARBA00022989"/>
    </source>
</evidence>
<evidence type="ECO:0000256" key="8">
    <source>
        <dbReference type="ARBA" id="ARBA00023136"/>
    </source>
</evidence>
<comment type="subcellular location">
    <subcellularLocation>
        <location evidence="9">Cell inner membrane</location>
        <topology evidence="9">Multi-pass membrane protein</topology>
    </subcellularLocation>
    <subcellularLocation>
        <location evidence="1">Endomembrane system</location>
        <topology evidence="1">Multi-pass membrane protein</topology>
    </subcellularLocation>
</comment>
<keyword evidence="2 9" id="KW-0813">Transport</keyword>
<dbReference type="RefSeq" id="WP_069295899.1">
    <property type="nucleotide sequence ID" value="NZ_MCRI01000012.1"/>
</dbReference>
<evidence type="ECO:0000256" key="3">
    <source>
        <dbReference type="ARBA" id="ARBA00022519"/>
    </source>
</evidence>
<feature type="transmembrane region" description="Helical" evidence="9">
    <location>
        <begin position="36"/>
        <end position="59"/>
    </location>
</feature>
<comment type="similarity">
    <text evidence="9">Belongs to the NqrDE/RnfAE family.</text>
</comment>
<feature type="transmembrane region" description="Helical" evidence="9">
    <location>
        <begin position="183"/>
        <end position="206"/>
    </location>
</feature>
<dbReference type="PANTHER" id="PTHR30586:SF0">
    <property type="entry name" value="ION-TRANSLOCATING OXIDOREDUCTASE COMPLEX SUBUNIT E"/>
    <property type="match status" value="1"/>
</dbReference>
<evidence type="ECO:0000313" key="10">
    <source>
        <dbReference type="EMBL" id="ODN66878.1"/>
    </source>
</evidence>